<evidence type="ECO:0000256" key="1">
    <source>
        <dbReference type="SAM" id="MobiDB-lite"/>
    </source>
</evidence>
<keyword evidence="4" id="KW-1185">Reference proteome</keyword>
<feature type="transmembrane region" description="Helical" evidence="2">
    <location>
        <begin position="37"/>
        <end position="53"/>
    </location>
</feature>
<comment type="caution">
    <text evidence="3">The sequence shown here is derived from an EMBL/GenBank/DDBJ whole genome shotgun (WGS) entry which is preliminary data.</text>
</comment>
<keyword evidence="2" id="KW-0472">Membrane</keyword>
<feature type="region of interest" description="Disordered" evidence="1">
    <location>
        <begin position="62"/>
        <end position="108"/>
    </location>
</feature>
<reference evidence="4" key="1">
    <citation type="journal article" date="2019" name="Int. J. Syst. Evol. Microbiol.">
        <title>The Global Catalogue of Microorganisms (GCM) 10K type strain sequencing project: providing services to taxonomists for standard genome sequencing and annotation.</title>
        <authorList>
            <consortium name="The Broad Institute Genomics Platform"/>
            <consortium name="The Broad Institute Genome Sequencing Center for Infectious Disease"/>
            <person name="Wu L."/>
            <person name="Ma J."/>
        </authorList>
    </citation>
    <scope>NUCLEOTIDE SEQUENCE [LARGE SCALE GENOMIC DNA]</scope>
    <source>
        <strain evidence="4">JCM 17688</strain>
    </source>
</reference>
<keyword evidence="2" id="KW-0812">Transmembrane</keyword>
<gene>
    <name evidence="3" type="ORF">GCM10023147_32260</name>
</gene>
<evidence type="ECO:0000256" key="2">
    <source>
        <dbReference type="SAM" id="Phobius"/>
    </source>
</evidence>
<organism evidence="3 4">
    <name type="scientific">Tsukamurella soli</name>
    <dbReference type="NCBI Taxonomy" id="644556"/>
    <lineage>
        <taxon>Bacteria</taxon>
        <taxon>Bacillati</taxon>
        <taxon>Actinomycetota</taxon>
        <taxon>Actinomycetes</taxon>
        <taxon>Mycobacteriales</taxon>
        <taxon>Tsukamurellaceae</taxon>
        <taxon>Tsukamurella</taxon>
    </lineage>
</organism>
<accession>A0ABP8JWN5</accession>
<dbReference type="EMBL" id="BAABFR010000054">
    <property type="protein sequence ID" value="GAA4397184.1"/>
    <property type="molecule type" value="Genomic_DNA"/>
</dbReference>
<evidence type="ECO:0000313" key="3">
    <source>
        <dbReference type="EMBL" id="GAA4397184.1"/>
    </source>
</evidence>
<keyword evidence="2" id="KW-1133">Transmembrane helix</keyword>
<feature type="compositionally biased region" description="Basic and acidic residues" evidence="1">
    <location>
        <begin position="70"/>
        <end position="100"/>
    </location>
</feature>
<evidence type="ECO:0000313" key="4">
    <source>
        <dbReference type="Proteomes" id="UP001500635"/>
    </source>
</evidence>
<proteinExistence type="predicted"/>
<sequence length="108" mass="11163">MIAMTAGAPGVLVAHAARLLADPNAPKGPEFGKASPIGLAVIVILCAVTFLLIRSMNRHVRGLPESFDEPDAKGSDDVESPRPDVADVPIEQKTDGDGAGRGKIPPVT</sequence>
<name>A0ABP8JWN5_9ACTN</name>
<dbReference type="Proteomes" id="UP001500635">
    <property type="component" value="Unassembled WGS sequence"/>
</dbReference>
<protein>
    <submittedName>
        <fullName evidence="3">Uncharacterized protein</fullName>
    </submittedName>
</protein>